<comment type="caution">
    <text evidence="1">The sequence shown here is derived from an EMBL/GenBank/DDBJ whole genome shotgun (WGS) entry which is preliminary data.</text>
</comment>
<proteinExistence type="predicted"/>
<gene>
    <name evidence="1" type="ORF">BDN70DRAFT_108963</name>
</gene>
<accession>A0A9P5YZM8</accession>
<dbReference type="AlphaFoldDB" id="A0A9P5YZM8"/>
<organism evidence="1 2">
    <name type="scientific">Pholiota conissans</name>
    <dbReference type="NCBI Taxonomy" id="109636"/>
    <lineage>
        <taxon>Eukaryota</taxon>
        <taxon>Fungi</taxon>
        <taxon>Dikarya</taxon>
        <taxon>Basidiomycota</taxon>
        <taxon>Agaricomycotina</taxon>
        <taxon>Agaricomycetes</taxon>
        <taxon>Agaricomycetidae</taxon>
        <taxon>Agaricales</taxon>
        <taxon>Agaricineae</taxon>
        <taxon>Strophariaceae</taxon>
        <taxon>Pholiota</taxon>
    </lineage>
</organism>
<dbReference type="Proteomes" id="UP000807469">
    <property type="component" value="Unassembled WGS sequence"/>
</dbReference>
<keyword evidence="2" id="KW-1185">Reference proteome</keyword>
<evidence type="ECO:0000313" key="2">
    <source>
        <dbReference type="Proteomes" id="UP000807469"/>
    </source>
</evidence>
<name>A0A9P5YZM8_9AGAR</name>
<sequence>MHIRRPPPSNAIRLVSSVNDPPSLLYISLRQQIQPRTYCSFLQKQISCPPPPPLPPPPPPIHPTTQQPRKVRNVLAIVHAAAPQAIY</sequence>
<dbReference type="EMBL" id="MU155260">
    <property type="protein sequence ID" value="KAF9477449.1"/>
    <property type="molecule type" value="Genomic_DNA"/>
</dbReference>
<reference evidence="1" key="1">
    <citation type="submission" date="2020-11" db="EMBL/GenBank/DDBJ databases">
        <authorList>
            <consortium name="DOE Joint Genome Institute"/>
            <person name="Ahrendt S."/>
            <person name="Riley R."/>
            <person name="Andreopoulos W."/>
            <person name="Labutti K."/>
            <person name="Pangilinan J."/>
            <person name="Ruiz-Duenas F.J."/>
            <person name="Barrasa J.M."/>
            <person name="Sanchez-Garcia M."/>
            <person name="Camarero S."/>
            <person name="Miyauchi S."/>
            <person name="Serrano A."/>
            <person name="Linde D."/>
            <person name="Babiker R."/>
            <person name="Drula E."/>
            <person name="Ayuso-Fernandez I."/>
            <person name="Pacheco R."/>
            <person name="Padilla G."/>
            <person name="Ferreira P."/>
            <person name="Barriuso J."/>
            <person name="Kellner H."/>
            <person name="Castanera R."/>
            <person name="Alfaro M."/>
            <person name="Ramirez L."/>
            <person name="Pisabarro A.G."/>
            <person name="Kuo A."/>
            <person name="Tritt A."/>
            <person name="Lipzen A."/>
            <person name="He G."/>
            <person name="Yan M."/>
            <person name="Ng V."/>
            <person name="Cullen D."/>
            <person name="Martin F."/>
            <person name="Rosso M.-N."/>
            <person name="Henrissat B."/>
            <person name="Hibbett D."/>
            <person name="Martinez A.T."/>
            <person name="Grigoriev I.V."/>
        </authorList>
    </citation>
    <scope>NUCLEOTIDE SEQUENCE</scope>
    <source>
        <strain evidence="1">CIRM-BRFM 674</strain>
    </source>
</reference>
<protein>
    <submittedName>
        <fullName evidence="1">Uncharacterized protein</fullName>
    </submittedName>
</protein>
<evidence type="ECO:0000313" key="1">
    <source>
        <dbReference type="EMBL" id="KAF9477449.1"/>
    </source>
</evidence>